<reference evidence="3" key="1">
    <citation type="submission" date="2009-11" db="EMBL/GenBank/DDBJ databases">
        <title>The complete chromosome 2 of Sphaerobacter thermophilus DSM 20745.</title>
        <authorList>
            <person name="Lucas S."/>
            <person name="Copeland A."/>
            <person name="Lapidus A."/>
            <person name="Glavina del Rio T."/>
            <person name="Dalin E."/>
            <person name="Tice H."/>
            <person name="Bruce D."/>
            <person name="Goodwin L."/>
            <person name="Pitluck S."/>
            <person name="Kyrpides N."/>
            <person name="Mavromatis K."/>
            <person name="Ivanova N."/>
            <person name="Mikhailova N."/>
            <person name="LaButti K.M."/>
            <person name="Clum A."/>
            <person name="Sun H.I."/>
            <person name="Brettin T."/>
            <person name="Detter J.C."/>
            <person name="Han C."/>
            <person name="Larimer F."/>
            <person name="Land M."/>
            <person name="Hauser L."/>
            <person name="Markowitz V."/>
            <person name="Cheng J.F."/>
            <person name="Hugenholtz P."/>
            <person name="Woyke T."/>
            <person name="Wu D."/>
            <person name="Steenblock K."/>
            <person name="Schneider S."/>
            <person name="Pukall R."/>
            <person name="Goeker M."/>
            <person name="Klenk H.P."/>
            <person name="Eisen J.A."/>
        </authorList>
    </citation>
    <scope>NUCLEOTIDE SEQUENCE [LARGE SCALE GENOMIC DNA]</scope>
    <source>
        <strain evidence="3">ATCC 49802 / DSM 20745 / S 6022</strain>
    </source>
</reference>
<evidence type="ECO:0000256" key="1">
    <source>
        <dbReference type="SAM" id="MobiDB-lite"/>
    </source>
</evidence>
<name>D1CA34_SPHTD</name>
<gene>
    <name evidence="2" type="ordered locus">Sthe_3277</name>
</gene>
<dbReference type="KEGG" id="sti:Sthe_3277"/>
<feature type="region of interest" description="Disordered" evidence="1">
    <location>
        <begin position="16"/>
        <end position="45"/>
    </location>
</feature>
<dbReference type="InParanoid" id="D1CA34"/>
<protein>
    <submittedName>
        <fullName evidence="2">Uncharacterized protein</fullName>
    </submittedName>
</protein>
<dbReference type="AlphaFoldDB" id="D1CA34"/>
<dbReference type="STRING" id="479434.Sthe_3277"/>
<organism evidence="2 3">
    <name type="scientific">Sphaerobacter thermophilus (strain ATCC 49802 / DSM 20745 / KCCM 41009 / NCIMB 13125 / S 6022)</name>
    <dbReference type="NCBI Taxonomy" id="479434"/>
    <lineage>
        <taxon>Bacteria</taxon>
        <taxon>Pseudomonadati</taxon>
        <taxon>Thermomicrobiota</taxon>
        <taxon>Thermomicrobia</taxon>
        <taxon>Sphaerobacterales</taxon>
        <taxon>Sphaerobacterineae</taxon>
        <taxon>Sphaerobacteraceae</taxon>
        <taxon>Sphaerobacter</taxon>
    </lineage>
</organism>
<dbReference type="Proteomes" id="UP000002027">
    <property type="component" value="Chromosome 2"/>
</dbReference>
<proteinExistence type="predicted"/>
<evidence type="ECO:0000313" key="3">
    <source>
        <dbReference type="Proteomes" id="UP000002027"/>
    </source>
</evidence>
<evidence type="ECO:0000313" key="2">
    <source>
        <dbReference type="EMBL" id="ACZ40677.1"/>
    </source>
</evidence>
<keyword evidence="3" id="KW-1185">Reference proteome</keyword>
<dbReference type="EMBL" id="CP001824">
    <property type="protein sequence ID" value="ACZ40677.1"/>
    <property type="molecule type" value="Genomic_DNA"/>
</dbReference>
<reference evidence="2 3" key="2">
    <citation type="journal article" date="2010" name="Stand. Genomic Sci.">
        <title>Complete genome sequence of Desulfohalobium retbaense type strain (HR(100)).</title>
        <authorList>
            <person name="Spring S."/>
            <person name="Nolan M."/>
            <person name="Lapidus A."/>
            <person name="Glavina Del Rio T."/>
            <person name="Copeland A."/>
            <person name="Tice H."/>
            <person name="Cheng J.F."/>
            <person name="Lucas S."/>
            <person name="Land M."/>
            <person name="Chen F."/>
            <person name="Bruce D."/>
            <person name="Goodwin L."/>
            <person name="Pitluck S."/>
            <person name="Ivanova N."/>
            <person name="Mavromatis K."/>
            <person name="Mikhailova N."/>
            <person name="Pati A."/>
            <person name="Chen A."/>
            <person name="Palaniappan K."/>
            <person name="Hauser L."/>
            <person name="Chang Y.J."/>
            <person name="Jeffries C.D."/>
            <person name="Munk C."/>
            <person name="Kiss H."/>
            <person name="Chain P."/>
            <person name="Han C."/>
            <person name="Brettin T."/>
            <person name="Detter J.C."/>
            <person name="Schuler E."/>
            <person name="Goker M."/>
            <person name="Rohde M."/>
            <person name="Bristow J."/>
            <person name="Eisen J.A."/>
            <person name="Markowitz V."/>
            <person name="Hugenholtz P."/>
            <person name="Kyrpides N.C."/>
            <person name="Klenk H.P."/>
        </authorList>
    </citation>
    <scope>NUCLEOTIDE SEQUENCE [LARGE SCALE GENOMIC DNA]</scope>
    <source>
        <strain evidence="3">ATCC 49802 / DSM 20745 / S 6022</strain>
    </source>
</reference>
<dbReference type="HOGENOM" id="CLU_3205435_0_0_0"/>
<sequence>MSHASCVIRHVSPEILPSPEVGTGVGGEGYRAPTSKFNGGHVGRR</sequence>
<accession>D1CA34</accession>